<dbReference type="PANTHER" id="PTHR20958:SF6">
    <property type="entry name" value="GLYCINE N-ACYLTRANSFERASE-LIKE PROTEIN"/>
    <property type="match status" value="1"/>
</dbReference>
<dbReference type="SUPFAM" id="SSF55729">
    <property type="entry name" value="Acyl-CoA N-acyltransferases (Nat)"/>
    <property type="match status" value="1"/>
</dbReference>
<dbReference type="Gene3D" id="3.40.630.30">
    <property type="match status" value="2"/>
</dbReference>
<keyword evidence="3" id="KW-1185">Reference proteome</keyword>
<proteinExistence type="predicted"/>
<dbReference type="InterPro" id="IPR041506">
    <property type="entry name" value="DUF5645"/>
</dbReference>
<name>A0AAV8ZGM4_9CUCU</name>
<reference evidence="2" key="1">
    <citation type="journal article" date="2023" name="Insect Mol. Biol.">
        <title>Genome sequencing provides insights into the evolution of gene families encoding plant cell wall-degrading enzymes in longhorned beetles.</title>
        <authorList>
            <person name="Shin N.R."/>
            <person name="Okamura Y."/>
            <person name="Kirsch R."/>
            <person name="Pauchet Y."/>
        </authorList>
    </citation>
    <scope>NUCLEOTIDE SEQUENCE</scope>
    <source>
        <strain evidence="2">AMC_N1</strain>
    </source>
</reference>
<dbReference type="Proteomes" id="UP001162162">
    <property type="component" value="Unassembled WGS sequence"/>
</dbReference>
<dbReference type="EMBL" id="JAPWTK010000001">
    <property type="protein sequence ID" value="KAJ8963358.1"/>
    <property type="molecule type" value="Genomic_DNA"/>
</dbReference>
<dbReference type="PANTHER" id="PTHR20958">
    <property type="entry name" value="GLYCINE N-ACYLTRANSFERASE-LIKE PROTEIN"/>
    <property type="match status" value="1"/>
</dbReference>
<protein>
    <recommendedName>
        <fullName evidence="1">DUF5645 domain-containing protein</fullName>
    </recommendedName>
</protein>
<sequence>QEVQILSTNGRDRRNTPKLYRYTQAFLKSNLLTPTQLTMSEVHNEILMNIPDEDLEKLADMYKQHGEIPYASSILTNGIKIRKKRSFFIRFMSTGNCWRNDGTFFAVMEFPHSYDLVVCTLDKTCKNVYEGLMRTKRLHFHRPLVFFAVHNTIYPTILKVIEDKKLRVKSDNSYYIYTISRTEAVHFKHDCPDEVEIRRLSASDANVVNSLWPLKFTYSEEFIGSLIDINGGYGLVLKSTGELVSWAVKTGLGQIGFVQTVDTYEKRGTPPL</sequence>
<dbReference type="Pfam" id="PF18713">
    <property type="entry name" value="DUF5645"/>
    <property type="match status" value="1"/>
</dbReference>
<evidence type="ECO:0000313" key="2">
    <source>
        <dbReference type="EMBL" id="KAJ8963358.1"/>
    </source>
</evidence>
<dbReference type="InterPro" id="IPR053225">
    <property type="entry name" value="Acyl-CoA_N-acyltransferase"/>
</dbReference>
<evidence type="ECO:0000313" key="3">
    <source>
        <dbReference type="Proteomes" id="UP001162162"/>
    </source>
</evidence>
<dbReference type="AlphaFoldDB" id="A0AAV8ZGM4"/>
<feature type="non-terminal residue" evidence="2">
    <location>
        <position position="1"/>
    </location>
</feature>
<gene>
    <name evidence="2" type="ORF">NQ318_018830</name>
</gene>
<dbReference type="InterPro" id="IPR016181">
    <property type="entry name" value="Acyl_CoA_acyltransferase"/>
</dbReference>
<accession>A0AAV8ZGM4</accession>
<feature type="domain" description="DUF5645" evidence="1">
    <location>
        <begin position="46"/>
        <end position="159"/>
    </location>
</feature>
<comment type="caution">
    <text evidence="2">The sequence shown here is derived from an EMBL/GenBank/DDBJ whole genome shotgun (WGS) entry which is preliminary data.</text>
</comment>
<evidence type="ECO:0000259" key="1">
    <source>
        <dbReference type="Pfam" id="PF18713"/>
    </source>
</evidence>
<organism evidence="2 3">
    <name type="scientific">Aromia moschata</name>
    <dbReference type="NCBI Taxonomy" id="1265417"/>
    <lineage>
        <taxon>Eukaryota</taxon>
        <taxon>Metazoa</taxon>
        <taxon>Ecdysozoa</taxon>
        <taxon>Arthropoda</taxon>
        <taxon>Hexapoda</taxon>
        <taxon>Insecta</taxon>
        <taxon>Pterygota</taxon>
        <taxon>Neoptera</taxon>
        <taxon>Endopterygota</taxon>
        <taxon>Coleoptera</taxon>
        <taxon>Polyphaga</taxon>
        <taxon>Cucujiformia</taxon>
        <taxon>Chrysomeloidea</taxon>
        <taxon>Cerambycidae</taxon>
        <taxon>Cerambycinae</taxon>
        <taxon>Callichromatini</taxon>
        <taxon>Aromia</taxon>
    </lineage>
</organism>